<keyword evidence="1" id="KW-1133">Transmembrane helix</keyword>
<reference evidence="2 3" key="1">
    <citation type="submission" date="2019-11" db="EMBL/GenBank/DDBJ databases">
        <authorList>
            <person name="Zhang J."/>
            <person name="Sun C."/>
        </authorList>
    </citation>
    <scope>NUCLEOTIDE SEQUENCE [LARGE SCALE GENOMIC DNA]</scope>
    <source>
        <strain evidence="3">sp2</strain>
    </source>
</reference>
<evidence type="ECO:0000313" key="3">
    <source>
        <dbReference type="Proteomes" id="UP000427716"/>
    </source>
</evidence>
<dbReference type="KEGG" id="ghl:GM160_07895"/>
<accession>A0A6I6D5Q0</accession>
<dbReference type="Proteomes" id="UP000427716">
    <property type="component" value="Chromosome"/>
</dbReference>
<gene>
    <name evidence="2" type="ORF">GM160_07895</name>
</gene>
<feature type="transmembrane region" description="Helical" evidence="1">
    <location>
        <begin position="40"/>
        <end position="58"/>
    </location>
</feature>
<dbReference type="EMBL" id="CP046415">
    <property type="protein sequence ID" value="QGT78824.1"/>
    <property type="molecule type" value="Genomic_DNA"/>
</dbReference>
<dbReference type="RefSeq" id="WP_156574383.1">
    <property type="nucleotide sequence ID" value="NZ_CP046415.1"/>
</dbReference>
<evidence type="ECO:0000313" key="2">
    <source>
        <dbReference type="EMBL" id="QGT78824.1"/>
    </source>
</evidence>
<keyword evidence="1" id="KW-0472">Membrane</keyword>
<feature type="transmembrane region" description="Helical" evidence="1">
    <location>
        <begin position="106"/>
        <end position="125"/>
    </location>
</feature>
<protein>
    <submittedName>
        <fullName evidence="2">Uncharacterized protein</fullName>
    </submittedName>
</protein>
<keyword evidence="1" id="KW-0812">Transmembrane</keyword>
<dbReference type="AlphaFoldDB" id="A0A6I6D5Q0"/>
<sequence>MTVLRAGTAYFLWVFAVGFFLGVLRELWLSPWLGARVAELVEMPVMLAVIVLAARWTVRRFVLATGPARLGAGLLAVAWLLLAEIALVLGLRGLTLAESVAGRDPLAGSVYVLSLLIMAVMPWLVSRAGRL</sequence>
<feature type="transmembrane region" description="Helical" evidence="1">
    <location>
        <begin position="70"/>
        <end position="94"/>
    </location>
</feature>
<evidence type="ECO:0000256" key="1">
    <source>
        <dbReference type="SAM" id="Phobius"/>
    </source>
</evidence>
<organism evidence="2 3">
    <name type="scientific">Guyparkeria halophila</name>
    <dbReference type="NCBI Taxonomy" id="47960"/>
    <lineage>
        <taxon>Bacteria</taxon>
        <taxon>Pseudomonadati</taxon>
        <taxon>Pseudomonadota</taxon>
        <taxon>Gammaproteobacteria</taxon>
        <taxon>Chromatiales</taxon>
        <taxon>Thioalkalibacteraceae</taxon>
        <taxon>Guyparkeria</taxon>
    </lineage>
</organism>
<proteinExistence type="predicted"/>
<keyword evidence="3" id="KW-1185">Reference proteome</keyword>
<name>A0A6I6D5Q0_9GAMM</name>
<feature type="transmembrane region" description="Helical" evidence="1">
    <location>
        <begin position="7"/>
        <end position="28"/>
    </location>
</feature>